<dbReference type="EMBL" id="RIBY02000113">
    <property type="protein sequence ID" value="KAH9845257.1"/>
    <property type="molecule type" value="Genomic_DNA"/>
</dbReference>
<feature type="domain" description="HOOK N-terminal" evidence="6">
    <location>
        <begin position="12"/>
        <end position="144"/>
    </location>
</feature>
<dbReference type="GO" id="GO:0008017">
    <property type="term" value="F:microtubule binding"/>
    <property type="evidence" value="ECO:0007669"/>
    <property type="project" value="TreeGrafter"/>
</dbReference>
<evidence type="ECO:0000256" key="4">
    <source>
        <dbReference type="SAM" id="Coils"/>
    </source>
</evidence>
<dbReference type="OrthoDB" id="2129491at2759"/>
<dbReference type="GO" id="GO:0005737">
    <property type="term" value="C:cytoplasm"/>
    <property type="evidence" value="ECO:0007669"/>
    <property type="project" value="UniProtKB-SubCell"/>
</dbReference>
<proteinExistence type="predicted"/>
<dbReference type="InterPro" id="IPR043936">
    <property type="entry name" value="HOOK_N"/>
</dbReference>
<dbReference type="Proteomes" id="UP001138500">
    <property type="component" value="Unassembled WGS sequence"/>
</dbReference>
<evidence type="ECO:0000313" key="7">
    <source>
        <dbReference type="EMBL" id="KAH9845257.1"/>
    </source>
</evidence>
<reference evidence="7 8" key="2">
    <citation type="journal article" date="2021" name="Curr. Genet.">
        <title>Genetic response to nitrogen starvation in the aggressive Eucalyptus foliar pathogen Teratosphaeria destructans.</title>
        <authorList>
            <person name="Havenga M."/>
            <person name="Wingfield B.D."/>
            <person name="Wingfield M.J."/>
            <person name="Dreyer L.L."/>
            <person name="Roets F."/>
            <person name="Aylward J."/>
        </authorList>
    </citation>
    <scope>NUCLEOTIDE SEQUENCE [LARGE SCALE GENOMIC DNA]</scope>
    <source>
        <strain evidence="7">CMW44962</strain>
    </source>
</reference>
<dbReference type="CDD" id="cd22211">
    <property type="entry name" value="HkD_SF"/>
    <property type="match status" value="1"/>
</dbReference>
<comment type="caution">
    <text evidence="7">The sequence shown here is derived from an EMBL/GenBank/DDBJ whole genome shotgun (WGS) entry which is preliminary data.</text>
</comment>
<feature type="region of interest" description="Disordered" evidence="5">
    <location>
        <begin position="152"/>
        <end position="194"/>
    </location>
</feature>
<comment type="subcellular location">
    <subcellularLocation>
        <location evidence="1">Cytoplasm</location>
    </subcellularLocation>
</comment>
<feature type="compositionally biased region" description="Basic and acidic residues" evidence="5">
    <location>
        <begin position="167"/>
        <end position="184"/>
    </location>
</feature>
<dbReference type="Gene3D" id="1.10.418.10">
    <property type="entry name" value="Calponin-like domain"/>
    <property type="match status" value="1"/>
</dbReference>
<feature type="region of interest" description="Disordered" evidence="5">
    <location>
        <begin position="434"/>
        <end position="469"/>
    </location>
</feature>
<dbReference type="Pfam" id="PF19047">
    <property type="entry name" value="HOOK_N"/>
    <property type="match status" value="1"/>
</dbReference>
<feature type="coiled-coil region" evidence="4">
    <location>
        <begin position="470"/>
        <end position="542"/>
    </location>
</feature>
<dbReference type="InterPro" id="IPR036872">
    <property type="entry name" value="CH_dom_sf"/>
</dbReference>
<accession>A0A9W7T0Y7</accession>
<dbReference type="GO" id="GO:0030705">
    <property type="term" value="P:cytoskeleton-dependent intracellular transport"/>
    <property type="evidence" value="ECO:0007669"/>
    <property type="project" value="InterPro"/>
</dbReference>
<evidence type="ECO:0000259" key="6">
    <source>
        <dbReference type="Pfam" id="PF19047"/>
    </source>
</evidence>
<evidence type="ECO:0000256" key="5">
    <source>
        <dbReference type="SAM" id="MobiDB-lite"/>
    </source>
</evidence>
<dbReference type="GO" id="GO:0005815">
    <property type="term" value="C:microtubule organizing center"/>
    <property type="evidence" value="ECO:0007669"/>
    <property type="project" value="TreeGrafter"/>
</dbReference>
<dbReference type="SUPFAM" id="SSF116907">
    <property type="entry name" value="Hook domain"/>
    <property type="match status" value="1"/>
</dbReference>
<dbReference type="GO" id="GO:0031122">
    <property type="term" value="P:cytoplasmic microtubule organization"/>
    <property type="evidence" value="ECO:0007669"/>
    <property type="project" value="TreeGrafter"/>
</dbReference>
<evidence type="ECO:0000256" key="2">
    <source>
        <dbReference type="ARBA" id="ARBA00022490"/>
    </source>
</evidence>
<keyword evidence="8" id="KW-1185">Reference proteome</keyword>
<gene>
    <name evidence="7" type="ORF">Tdes44962_MAKER01267</name>
</gene>
<dbReference type="GO" id="GO:0051959">
    <property type="term" value="F:dynein light intermediate chain binding"/>
    <property type="evidence" value="ECO:0007669"/>
    <property type="project" value="TreeGrafter"/>
</dbReference>
<dbReference type="PANTHER" id="PTHR18947:SF28">
    <property type="entry name" value="GIRDIN, ISOFORM A"/>
    <property type="match status" value="1"/>
</dbReference>
<evidence type="ECO:0000256" key="3">
    <source>
        <dbReference type="ARBA" id="ARBA00023054"/>
    </source>
</evidence>
<reference evidence="7 8" key="1">
    <citation type="journal article" date="2018" name="IMA Fungus">
        <title>IMA Genome-F 10: Nine draft genome sequences of Claviceps purpurea s.lat., including C. arundinis, C. humidiphila, and C. cf. spartinae, pseudomolecules for the pitch canker pathogen Fusarium circinatum, draft genome of Davidsoniella eucalypti, Grosmannia galeiformis, Quambalaria eucalypti, and Teratosphaeria destructans.</title>
        <authorList>
            <person name="Wingfield B.D."/>
            <person name="Liu M."/>
            <person name="Nguyen H.D."/>
            <person name="Lane F.A."/>
            <person name="Morgan S.W."/>
            <person name="De Vos L."/>
            <person name="Wilken P.M."/>
            <person name="Duong T.A."/>
            <person name="Aylward J."/>
            <person name="Coetzee M.P."/>
            <person name="Dadej K."/>
            <person name="De Beer Z.W."/>
            <person name="Findlay W."/>
            <person name="Havenga M."/>
            <person name="Kolarik M."/>
            <person name="Menzies J.G."/>
            <person name="Naidoo K."/>
            <person name="Pochopski O."/>
            <person name="Shoukouhi P."/>
            <person name="Santana Q.C."/>
            <person name="Seifert K.A."/>
            <person name="Soal N."/>
            <person name="Steenkamp E.T."/>
            <person name="Tatham C.T."/>
            <person name="van der Nest M.A."/>
            <person name="Wingfield M.J."/>
        </authorList>
    </citation>
    <scope>NUCLEOTIDE SEQUENCE [LARGE SCALE GENOMIC DNA]</scope>
    <source>
        <strain evidence="7">CMW44962</strain>
    </source>
</reference>
<evidence type="ECO:0000256" key="1">
    <source>
        <dbReference type="ARBA" id="ARBA00004496"/>
    </source>
</evidence>
<protein>
    <submittedName>
        <fullName evidence="7">HOOK protein</fullName>
    </submittedName>
</protein>
<dbReference type="AlphaFoldDB" id="A0A9W7T0Y7"/>
<name>A0A9W7T0Y7_9PEZI</name>
<organism evidence="7 8">
    <name type="scientific">Teratosphaeria destructans</name>
    <dbReference type="NCBI Taxonomy" id="418781"/>
    <lineage>
        <taxon>Eukaryota</taxon>
        <taxon>Fungi</taxon>
        <taxon>Dikarya</taxon>
        <taxon>Ascomycota</taxon>
        <taxon>Pezizomycotina</taxon>
        <taxon>Dothideomycetes</taxon>
        <taxon>Dothideomycetidae</taxon>
        <taxon>Mycosphaerellales</taxon>
        <taxon>Teratosphaeriaceae</taxon>
        <taxon>Teratosphaeria</taxon>
    </lineage>
</organism>
<evidence type="ECO:0000313" key="8">
    <source>
        <dbReference type="Proteomes" id="UP001138500"/>
    </source>
</evidence>
<feature type="coiled-coil region" evidence="4">
    <location>
        <begin position="200"/>
        <end position="368"/>
    </location>
</feature>
<keyword evidence="2" id="KW-0963">Cytoplasm</keyword>
<sequence>MEGPGGDSLGPCLLQWVKSFEDLGTMRGWKDLSDGGGLWRILQVIDADYFAGTLPEPDVGASGDWTRKWQNIKHVERQTSTYYRNVCNGQGNVAAECLPDLQAIASDGSPKELEKLIMIILRAAMASPKSNQRMAQRLMSLGRENAVIIANGLRSMEEPDFSGSEPASRDESMDRSGQEEKGKPEANGTRSGLSTYRDPLLEREEELLQAQATIDKLQAAQAAAQRQLQELRQDKERLQEAFDAYRSDIDTKGRRPAGDDAFKKLQRQAENDRAYIDDLENQMQSSRSTIEDYEKQLERFKAESEAGQKLRDDLQMLKAENEDLTQKVKANENLKKKIQTLQEQEKANASLRVELKQANDRLEELDKLKHVQAGLEKEIIEKKGLIRNQEYQINELSTMRKHAEYDARVLAQKLDAARERHDRDHEALEELRQKLQETRLDEPDIDDVPPKEVADGDKDRKPAAPRTDEHKHFAEKLALMEQQLEAADARLKQANQRNAALEEGARSSQAVVEARKTAERQAAEYESTIAELQRKVEVVQMQKEAPPADIAMLQRENHLISTAWYDLSSRLQNNGVSLGRRRPEPRSWIGKQRALVGPNITVSMAPLRGDGYELT</sequence>
<keyword evidence="3 4" id="KW-0175">Coiled coil</keyword>
<dbReference type="PANTHER" id="PTHR18947">
    <property type="entry name" value="HOOK PROTEINS"/>
    <property type="match status" value="1"/>
</dbReference>